<dbReference type="AlphaFoldDB" id="A0A556N2V5"/>
<comment type="caution">
    <text evidence="3">The sequence shown here is derived from an EMBL/GenBank/DDBJ whole genome shotgun (WGS) entry which is preliminary data.</text>
</comment>
<evidence type="ECO:0000313" key="3">
    <source>
        <dbReference type="EMBL" id="TSJ46413.1"/>
    </source>
</evidence>
<accession>A0A556N2V5</accession>
<sequence>MATTFHYLVPIDFTPVTENALVFALDAAKYNKGDIVLLHIISHSKERIAAEKQLHDLAVKYQNPDVKISTRVVIGKVLRDIGIIADSIGVQLVIMGTHSTSIWQKIFGSPALSVVSNSNVPIVLTQEDTSFHKIKSIVMTVDLARESVQVVRYASRVAQVFNSKIFLVGQRYADEGLMQKIEVNLRVANGYLKDHGLDTTIHLLDSTNFEKNLIEYCREVNADLLAATHYQDMFSLFSTNLIQSLAENELALPVMTFDGEDTSTGSQFGFITQ</sequence>
<proteinExistence type="inferred from homology"/>
<dbReference type="PANTHER" id="PTHR46268">
    <property type="entry name" value="STRESS RESPONSE PROTEIN NHAX"/>
    <property type="match status" value="1"/>
</dbReference>
<dbReference type="Pfam" id="PF00582">
    <property type="entry name" value="Usp"/>
    <property type="match status" value="1"/>
</dbReference>
<dbReference type="PANTHER" id="PTHR46268:SF6">
    <property type="entry name" value="UNIVERSAL STRESS PROTEIN UP12"/>
    <property type="match status" value="1"/>
</dbReference>
<organism evidence="3 4">
    <name type="scientific">Fluviicola chungangensis</name>
    <dbReference type="NCBI Taxonomy" id="2597671"/>
    <lineage>
        <taxon>Bacteria</taxon>
        <taxon>Pseudomonadati</taxon>
        <taxon>Bacteroidota</taxon>
        <taxon>Flavobacteriia</taxon>
        <taxon>Flavobacteriales</taxon>
        <taxon>Crocinitomicaceae</taxon>
        <taxon>Fluviicola</taxon>
    </lineage>
</organism>
<dbReference type="InterPro" id="IPR006015">
    <property type="entry name" value="Universal_stress_UspA"/>
</dbReference>
<dbReference type="InterPro" id="IPR006016">
    <property type="entry name" value="UspA"/>
</dbReference>
<evidence type="ECO:0000259" key="2">
    <source>
        <dbReference type="Pfam" id="PF00582"/>
    </source>
</evidence>
<dbReference type="SUPFAM" id="SSF52402">
    <property type="entry name" value="Adenine nucleotide alpha hydrolases-like"/>
    <property type="match status" value="2"/>
</dbReference>
<evidence type="ECO:0000313" key="4">
    <source>
        <dbReference type="Proteomes" id="UP000316008"/>
    </source>
</evidence>
<dbReference type="Gene3D" id="3.40.50.12370">
    <property type="match status" value="1"/>
</dbReference>
<dbReference type="PRINTS" id="PR01438">
    <property type="entry name" value="UNVRSLSTRESS"/>
</dbReference>
<dbReference type="OrthoDB" id="9788959at2"/>
<gene>
    <name evidence="3" type="ORF">FO442_04450</name>
</gene>
<protein>
    <recommendedName>
        <fullName evidence="2">UspA domain-containing protein</fullName>
    </recommendedName>
</protein>
<dbReference type="RefSeq" id="WP_144331950.1">
    <property type="nucleotide sequence ID" value="NZ_VLPL01000002.1"/>
</dbReference>
<reference evidence="3 4" key="1">
    <citation type="submission" date="2019-07" db="EMBL/GenBank/DDBJ databases">
        <authorList>
            <person name="Huq M.A."/>
        </authorList>
    </citation>
    <scope>NUCLEOTIDE SEQUENCE [LARGE SCALE GENOMIC DNA]</scope>
    <source>
        <strain evidence="3 4">MAH-3</strain>
    </source>
</reference>
<feature type="domain" description="UspA" evidence="2">
    <location>
        <begin position="8"/>
        <end position="124"/>
    </location>
</feature>
<dbReference type="CDD" id="cd00293">
    <property type="entry name" value="USP-like"/>
    <property type="match status" value="1"/>
</dbReference>
<evidence type="ECO:0000256" key="1">
    <source>
        <dbReference type="ARBA" id="ARBA00008791"/>
    </source>
</evidence>
<name>A0A556N2V5_9FLAO</name>
<dbReference type="Proteomes" id="UP000316008">
    <property type="component" value="Unassembled WGS sequence"/>
</dbReference>
<keyword evidence="4" id="KW-1185">Reference proteome</keyword>
<dbReference type="EMBL" id="VLPL01000002">
    <property type="protein sequence ID" value="TSJ46413.1"/>
    <property type="molecule type" value="Genomic_DNA"/>
</dbReference>
<comment type="similarity">
    <text evidence="1">Belongs to the universal stress protein A family.</text>
</comment>